<organism evidence="2 3">
    <name type="scientific">Caenorhabditis tropicalis</name>
    <dbReference type="NCBI Taxonomy" id="1561998"/>
    <lineage>
        <taxon>Eukaryota</taxon>
        <taxon>Metazoa</taxon>
        <taxon>Ecdysozoa</taxon>
        <taxon>Nematoda</taxon>
        <taxon>Chromadorea</taxon>
        <taxon>Rhabditida</taxon>
        <taxon>Rhabditina</taxon>
        <taxon>Rhabditomorpha</taxon>
        <taxon>Rhabditoidea</taxon>
        <taxon>Rhabditidae</taxon>
        <taxon>Peloderinae</taxon>
        <taxon>Caenorhabditis</taxon>
    </lineage>
</organism>
<feature type="region of interest" description="Disordered" evidence="1">
    <location>
        <begin position="1"/>
        <end position="24"/>
    </location>
</feature>
<dbReference type="WBParaSite" id="Csp11.Scaffold629.g10469.t1">
    <property type="protein sequence ID" value="Csp11.Scaffold629.g10469.t1"/>
    <property type="gene ID" value="Csp11.Scaffold629.g10469"/>
</dbReference>
<name>A0A1I7TPF6_9PELO</name>
<evidence type="ECO:0000256" key="1">
    <source>
        <dbReference type="SAM" id="MobiDB-lite"/>
    </source>
</evidence>
<dbReference type="AlphaFoldDB" id="A0A1I7TPF6"/>
<dbReference type="Proteomes" id="UP000095282">
    <property type="component" value="Unplaced"/>
</dbReference>
<accession>A0A1I7TPF6</accession>
<feature type="compositionally biased region" description="Basic and acidic residues" evidence="1">
    <location>
        <begin position="13"/>
        <end position="24"/>
    </location>
</feature>
<sequence>MTIFESVLQNKDTTNDRATGRKETKDTVTNTVMNERNPGWKVKFFNYQQMDPRVLEMKQISMDVDKLRITRKLHQLVVNVLNLHQSRILWKNVVFRWMGM</sequence>
<evidence type="ECO:0000313" key="3">
    <source>
        <dbReference type="WBParaSite" id="Csp11.Scaffold629.g10469.t1"/>
    </source>
</evidence>
<keyword evidence="2" id="KW-1185">Reference proteome</keyword>
<reference evidence="3" key="1">
    <citation type="submission" date="2016-11" db="UniProtKB">
        <authorList>
            <consortium name="WormBaseParasite"/>
        </authorList>
    </citation>
    <scope>IDENTIFICATION</scope>
</reference>
<proteinExistence type="predicted"/>
<evidence type="ECO:0000313" key="2">
    <source>
        <dbReference type="Proteomes" id="UP000095282"/>
    </source>
</evidence>
<protein>
    <submittedName>
        <fullName evidence="3">TIP41-like protein</fullName>
    </submittedName>
</protein>